<dbReference type="PANTHER" id="PTHR43800">
    <property type="entry name" value="PEPTIDYL-LYSINE N-ACETYLTRANSFERASE YJAB"/>
    <property type="match status" value="1"/>
</dbReference>
<evidence type="ECO:0000256" key="2">
    <source>
        <dbReference type="ARBA" id="ARBA00023315"/>
    </source>
</evidence>
<evidence type="ECO:0000256" key="1">
    <source>
        <dbReference type="ARBA" id="ARBA00022679"/>
    </source>
</evidence>
<dbReference type="Proteomes" id="UP000621266">
    <property type="component" value="Unassembled WGS sequence"/>
</dbReference>
<dbReference type="InterPro" id="IPR016181">
    <property type="entry name" value="Acyl_CoA_acyltransferase"/>
</dbReference>
<keyword evidence="5" id="KW-1185">Reference proteome</keyword>
<dbReference type="PANTHER" id="PTHR43800:SF1">
    <property type="entry name" value="PEPTIDYL-LYSINE N-ACETYLTRANSFERASE YJAB"/>
    <property type="match status" value="1"/>
</dbReference>
<dbReference type="RefSeq" id="WP_098751275.1">
    <property type="nucleotide sequence ID" value="NZ_WHPN01000036.1"/>
</dbReference>
<dbReference type="PROSITE" id="PS51186">
    <property type="entry name" value="GNAT"/>
    <property type="match status" value="1"/>
</dbReference>
<dbReference type="SUPFAM" id="SSF55729">
    <property type="entry name" value="Acyl-CoA N-acyltransferases (Nat)"/>
    <property type="match status" value="1"/>
</dbReference>
<proteinExistence type="predicted"/>
<gene>
    <name evidence="4" type="ORF">GCU69_02025</name>
</gene>
<evidence type="ECO:0000313" key="4">
    <source>
        <dbReference type="EMBL" id="KAF4410812.1"/>
    </source>
</evidence>
<dbReference type="InterPro" id="IPR000182">
    <property type="entry name" value="GNAT_dom"/>
</dbReference>
<organism evidence="4 5">
    <name type="scientific">Streptomyces lycii</name>
    <dbReference type="NCBI Taxonomy" id="2654337"/>
    <lineage>
        <taxon>Bacteria</taxon>
        <taxon>Bacillati</taxon>
        <taxon>Actinomycetota</taxon>
        <taxon>Actinomycetes</taxon>
        <taxon>Kitasatosporales</taxon>
        <taxon>Streptomycetaceae</taxon>
        <taxon>Streptomyces</taxon>
    </lineage>
</organism>
<feature type="domain" description="N-acetyltransferase" evidence="3">
    <location>
        <begin position="1"/>
        <end position="151"/>
    </location>
</feature>
<dbReference type="Pfam" id="PF00583">
    <property type="entry name" value="Acetyltransf_1"/>
    <property type="match status" value="1"/>
</dbReference>
<evidence type="ECO:0000259" key="3">
    <source>
        <dbReference type="PROSITE" id="PS51186"/>
    </source>
</evidence>
<reference evidence="4 5" key="1">
    <citation type="submission" date="2019-10" db="EMBL/GenBank/DDBJ databases">
        <title>Streptomyces tenebrisbrunneis sp.nov., an endogenous actinomycete isolated from of Lycium ruthenicum.</title>
        <authorList>
            <person name="Ma L."/>
        </authorList>
    </citation>
    <scope>NUCLEOTIDE SEQUENCE [LARGE SCALE GENOMIC DNA]</scope>
    <source>
        <strain evidence="4 5">TRM 66187</strain>
    </source>
</reference>
<keyword evidence="2" id="KW-0012">Acyltransferase</keyword>
<keyword evidence="1" id="KW-0808">Transferase</keyword>
<accession>A0ABQ7FSN7</accession>
<evidence type="ECO:0000313" key="5">
    <source>
        <dbReference type="Proteomes" id="UP000621266"/>
    </source>
</evidence>
<dbReference type="Gene3D" id="3.40.630.30">
    <property type="match status" value="1"/>
</dbReference>
<dbReference type="CDD" id="cd04301">
    <property type="entry name" value="NAT_SF"/>
    <property type="match status" value="1"/>
</dbReference>
<dbReference type="EMBL" id="WHPN01000036">
    <property type="protein sequence ID" value="KAF4410812.1"/>
    <property type="molecule type" value="Genomic_DNA"/>
</dbReference>
<protein>
    <submittedName>
        <fullName evidence="4">GNAT family N-acetyltransferase</fullName>
    </submittedName>
</protein>
<comment type="caution">
    <text evidence="4">The sequence shown here is derived from an EMBL/GenBank/DDBJ whole genome shotgun (WGS) entry which is preliminary data.</text>
</comment>
<sequence>MEIRAAAENDLPLLRDIERAAGRCFADIGMRAVAEDEPPSLAALRAHREAGQVWVAAGAGGVPVAYLLAEDVDGCAHIDQVSVHPDHAGRRLGRALIEHAAGRARERGSAAQTLTTFAEVPWNAPYYERCGFRRLRGDELTPGLRRIRAAEAAHGLDRWPRVCMRREL</sequence>
<name>A0ABQ7FSN7_9ACTN</name>